<dbReference type="Proteomes" id="UP000250434">
    <property type="component" value="Chromosome"/>
</dbReference>
<keyword evidence="2" id="KW-0812">Transmembrane</keyword>
<keyword evidence="3" id="KW-0645">Protease</keyword>
<feature type="transmembrane region" description="Helical" evidence="2">
    <location>
        <begin position="31"/>
        <end position="57"/>
    </location>
</feature>
<keyword evidence="2" id="KW-1133">Transmembrane helix</keyword>
<dbReference type="PRINTS" id="PR00834">
    <property type="entry name" value="PROTEASES2C"/>
</dbReference>
<dbReference type="Pfam" id="PF13365">
    <property type="entry name" value="Trypsin_2"/>
    <property type="match status" value="1"/>
</dbReference>
<keyword evidence="3" id="KW-0378">Hydrolase</keyword>
<dbReference type="InterPro" id="IPR001940">
    <property type="entry name" value="Peptidase_S1C"/>
</dbReference>
<dbReference type="Gene3D" id="2.40.10.120">
    <property type="match status" value="1"/>
</dbReference>
<keyword evidence="2" id="KW-0472">Membrane</keyword>
<evidence type="ECO:0000256" key="1">
    <source>
        <dbReference type="SAM" id="MobiDB-lite"/>
    </source>
</evidence>
<name>A0A344L991_9PSEU</name>
<reference evidence="3 4" key="1">
    <citation type="submission" date="2016-04" db="EMBL/GenBank/DDBJ databases">
        <title>Complete genome sequence and analysis of deep-sea sediment isolate, Amycolatopsis sp. WP1.</title>
        <authorList>
            <person name="Wang H."/>
            <person name="Chen S."/>
            <person name="Wu Q."/>
        </authorList>
    </citation>
    <scope>NUCLEOTIDE SEQUENCE [LARGE SCALE GENOMIC DNA]</scope>
    <source>
        <strain evidence="3 4">WP1</strain>
    </source>
</reference>
<feature type="compositionally biased region" description="Polar residues" evidence="1">
    <location>
        <begin position="1"/>
        <end position="10"/>
    </location>
</feature>
<dbReference type="PANTHER" id="PTHR22939">
    <property type="entry name" value="SERINE PROTEASE FAMILY S1C HTRA-RELATED"/>
    <property type="match status" value="1"/>
</dbReference>
<dbReference type="GO" id="GO:0006508">
    <property type="term" value="P:proteolysis"/>
    <property type="evidence" value="ECO:0007669"/>
    <property type="project" value="UniProtKB-KW"/>
</dbReference>
<gene>
    <name evidence="3" type="ORF">A4R43_20645</name>
</gene>
<feature type="region of interest" description="Disordered" evidence="1">
    <location>
        <begin position="1"/>
        <end position="24"/>
    </location>
</feature>
<dbReference type="SUPFAM" id="SSF50494">
    <property type="entry name" value="Trypsin-like serine proteases"/>
    <property type="match status" value="1"/>
</dbReference>
<protein>
    <submittedName>
        <fullName evidence="3">Serine protease</fullName>
    </submittedName>
</protein>
<dbReference type="GO" id="GO:0004252">
    <property type="term" value="F:serine-type endopeptidase activity"/>
    <property type="evidence" value="ECO:0007669"/>
    <property type="project" value="InterPro"/>
</dbReference>
<dbReference type="InterPro" id="IPR009003">
    <property type="entry name" value="Peptidase_S1_PA"/>
</dbReference>
<evidence type="ECO:0000256" key="2">
    <source>
        <dbReference type="SAM" id="Phobius"/>
    </source>
</evidence>
<sequence length="298" mass="29685">MDENRQNPLFTPQHHEQPPFYPAPARKPKRLAVLVSAAAVAAALVGGAGGAALVGLADDAPASTGTSALGTATGQTVANSGSDVSSVAQQVLPSVVQVNVTTREGEAIGSGVILSSDGKILTNAHVVEGASGDVTITLSDGTKYQASVLGADSKADIAVLQAKNASGLTAAKLGDSSQVRVGSEVVAIGSPGGLQNTVTSGIVSAVGRNLSDLGQQEQQQSPFGRTSTQQQQGPSYTAIQTDASINHGNSGGPLVNANGEVIGINTAIYSPSSGGSIGIGFAIPINDAVKIVEQLEQG</sequence>
<evidence type="ECO:0000313" key="3">
    <source>
        <dbReference type="EMBL" id="AXB44615.1"/>
    </source>
</evidence>
<dbReference type="AlphaFoldDB" id="A0A344L991"/>
<accession>A0A344L991</accession>
<evidence type="ECO:0000313" key="4">
    <source>
        <dbReference type="Proteomes" id="UP000250434"/>
    </source>
</evidence>
<dbReference type="KEGG" id="aab:A4R43_20645"/>
<dbReference type="PANTHER" id="PTHR22939:SF129">
    <property type="entry name" value="SERINE PROTEASE HTRA2, MITOCHONDRIAL"/>
    <property type="match status" value="1"/>
</dbReference>
<proteinExistence type="predicted"/>
<dbReference type="OrthoDB" id="9758917at2"/>
<feature type="region of interest" description="Disordered" evidence="1">
    <location>
        <begin position="214"/>
        <end position="235"/>
    </location>
</feature>
<dbReference type="RefSeq" id="WP_113693868.1">
    <property type="nucleotide sequence ID" value="NZ_CP015163.1"/>
</dbReference>
<organism evidence="3 4">
    <name type="scientific">Amycolatopsis albispora</name>
    <dbReference type="NCBI Taxonomy" id="1804986"/>
    <lineage>
        <taxon>Bacteria</taxon>
        <taxon>Bacillati</taxon>
        <taxon>Actinomycetota</taxon>
        <taxon>Actinomycetes</taxon>
        <taxon>Pseudonocardiales</taxon>
        <taxon>Pseudonocardiaceae</taxon>
        <taxon>Amycolatopsis</taxon>
    </lineage>
</organism>
<dbReference type="EMBL" id="CP015163">
    <property type="protein sequence ID" value="AXB44615.1"/>
    <property type="molecule type" value="Genomic_DNA"/>
</dbReference>
<keyword evidence="4" id="KW-1185">Reference proteome</keyword>